<evidence type="ECO:0008006" key="3">
    <source>
        <dbReference type="Google" id="ProtNLM"/>
    </source>
</evidence>
<dbReference type="InterPro" id="IPR043502">
    <property type="entry name" value="DNA/RNA_pol_sf"/>
</dbReference>
<dbReference type="SUPFAM" id="SSF50630">
    <property type="entry name" value="Acid proteases"/>
    <property type="match status" value="1"/>
</dbReference>
<sequence>MQFAVQLNGEVRKASGFIDSGASINVVSPSSLKKHSLEDFIREHDVSLNLTMAHDMTETLQKRTVELTIQIDSMDNFTAEFVVLPVPANRDVLLGMPWLKEVNPKIDWKTGAIRPSLGRLQQRLRTLLSERAFQRKPKTLVRTLGVPNSCFSLETGETRLITTKQFRRMLKKDKSIEYVFVIQPSAGKHVARATDIEDYRNHPVYRYLYKYPGLFRRKLPPELPPIEHGLHKLDVKSDDPVCSHQWRQSPGQEAEIMRWVREMESVGYIRPSTSPHGASTFCVRKPDGWRIVHDFRAMNLNSFNILCS</sequence>
<dbReference type="EMBL" id="NBNE01003494">
    <property type="protein sequence ID" value="OWZ07550.1"/>
    <property type="molecule type" value="Genomic_DNA"/>
</dbReference>
<dbReference type="Pfam" id="PF13975">
    <property type="entry name" value="gag-asp_proteas"/>
    <property type="match status" value="1"/>
</dbReference>
<dbReference type="Gene3D" id="2.40.70.10">
    <property type="entry name" value="Acid Proteases"/>
    <property type="match status" value="1"/>
</dbReference>
<dbReference type="Gene3D" id="3.10.10.10">
    <property type="entry name" value="HIV Type 1 Reverse Transcriptase, subunit A, domain 1"/>
    <property type="match status" value="1"/>
</dbReference>
<name>A0A225VSQ6_9STRA</name>
<dbReference type="SUPFAM" id="SSF56672">
    <property type="entry name" value="DNA/RNA polymerases"/>
    <property type="match status" value="1"/>
</dbReference>
<dbReference type="OrthoDB" id="120945at2759"/>
<evidence type="ECO:0000313" key="2">
    <source>
        <dbReference type="Proteomes" id="UP000198211"/>
    </source>
</evidence>
<dbReference type="PANTHER" id="PTHR15503">
    <property type="entry name" value="LDOC1 RELATED"/>
    <property type="match status" value="1"/>
</dbReference>
<keyword evidence="2" id="KW-1185">Reference proteome</keyword>
<dbReference type="AlphaFoldDB" id="A0A225VSQ6"/>
<proteinExistence type="predicted"/>
<protein>
    <recommendedName>
        <fullName evidence="3">Reverse transcriptase</fullName>
    </recommendedName>
</protein>
<dbReference type="PANTHER" id="PTHR15503:SF22">
    <property type="entry name" value="TRANSPOSON TY3-I GAG POLYPROTEIN"/>
    <property type="match status" value="1"/>
</dbReference>
<dbReference type="InterPro" id="IPR021109">
    <property type="entry name" value="Peptidase_aspartic_dom_sf"/>
</dbReference>
<dbReference type="Proteomes" id="UP000198211">
    <property type="component" value="Unassembled WGS sequence"/>
</dbReference>
<reference evidence="2" key="1">
    <citation type="submission" date="2017-03" db="EMBL/GenBank/DDBJ databases">
        <title>Phytopthora megakarya and P. palmivora, two closely related causual agents of cacao black pod achieved similar genome size and gene model numbers by different mechanisms.</title>
        <authorList>
            <person name="Ali S."/>
            <person name="Shao J."/>
            <person name="Larry D.J."/>
            <person name="Kronmiller B."/>
            <person name="Shen D."/>
            <person name="Strem M.D."/>
            <person name="Melnick R.L."/>
            <person name="Guiltinan M.J."/>
            <person name="Tyler B.M."/>
            <person name="Meinhardt L.W."/>
            <person name="Bailey B.A."/>
        </authorList>
    </citation>
    <scope>NUCLEOTIDE SEQUENCE [LARGE SCALE GENOMIC DNA]</scope>
    <source>
        <strain evidence="2">zdho120</strain>
    </source>
</reference>
<gene>
    <name evidence="1" type="ORF">PHMEG_00020044</name>
</gene>
<accession>A0A225VSQ6</accession>
<dbReference type="InterPro" id="IPR032567">
    <property type="entry name" value="RTL1-rel"/>
</dbReference>
<evidence type="ECO:0000313" key="1">
    <source>
        <dbReference type="EMBL" id="OWZ07550.1"/>
    </source>
</evidence>
<dbReference type="CDD" id="cd00303">
    <property type="entry name" value="retropepsin_like"/>
    <property type="match status" value="1"/>
</dbReference>
<organism evidence="1 2">
    <name type="scientific">Phytophthora megakarya</name>
    <dbReference type="NCBI Taxonomy" id="4795"/>
    <lineage>
        <taxon>Eukaryota</taxon>
        <taxon>Sar</taxon>
        <taxon>Stramenopiles</taxon>
        <taxon>Oomycota</taxon>
        <taxon>Peronosporomycetes</taxon>
        <taxon>Peronosporales</taxon>
        <taxon>Peronosporaceae</taxon>
        <taxon>Phytophthora</taxon>
    </lineage>
</organism>
<comment type="caution">
    <text evidence="1">The sequence shown here is derived from an EMBL/GenBank/DDBJ whole genome shotgun (WGS) entry which is preliminary data.</text>
</comment>